<dbReference type="RefSeq" id="WP_142811544.1">
    <property type="nucleotide sequence ID" value="NZ_CP036282.1"/>
</dbReference>
<name>A0A515EPI5_9BURK</name>
<feature type="region of interest" description="Disordered" evidence="1">
    <location>
        <begin position="131"/>
        <end position="179"/>
    </location>
</feature>
<gene>
    <name evidence="2" type="ORF">EXZ61_10390</name>
</gene>
<accession>A0A515EPI5</accession>
<dbReference type="KEGG" id="rhg:EXZ61_10390"/>
<reference evidence="3" key="1">
    <citation type="submission" date="2019-02" db="EMBL/GenBank/DDBJ databases">
        <title>Complete genome sequence of Rhodoferax sp. Gr-4.</title>
        <authorList>
            <person name="Jin L."/>
        </authorList>
    </citation>
    <scope>NUCLEOTIDE SEQUENCE [LARGE SCALE GENOMIC DNA]</scope>
    <source>
        <strain evidence="3">Gr-4</strain>
    </source>
</reference>
<reference evidence="3" key="2">
    <citation type="journal article" date="2020" name="Int. J. Syst. Evol. Microbiol.">
        <title>Genomic insights into a novel species Rhodoferax aquaticus sp. nov., isolated from freshwater.</title>
        <authorList>
            <person name="Li T."/>
            <person name="Zhuo Y."/>
            <person name="Jin C.Z."/>
            <person name="Wu X."/>
            <person name="Ko S.R."/>
            <person name="Jin F.J."/>
            <person name="Ahn C.Y."/>
            <person name="Oh H.M."/>
            <person name="Lee H.G."/>
            <person name="Jin L."/>
        </authorList>
    </citation>
    <scope>NUCLEOTIDE SEQUENCE [LARGE SCALE GENOMIC DNA]</scope>
    <source>
        <strain evidence="3">Gr-4</strain>
    </source>
</reference>
<protein>
    <submittedName>
        <fullName evidence="2">Uncharacterized protein</fullName>
    </submittedName>
</protein>
<dbReference type="AlphaFoldDB" id="A0A515EPI5"/>
<evidence type="ECO:0000256" key="1">
    <source>
        <dbReference type="SAM" id="MobiDB-lite"/>
    </source>
</evidence>
<feature type="compositionally biased region" description="Acidic residues" evidence="1">
    <location>
        <begin position="137"/>
        <end position="157"/>
    </location>
</feature>
<proteinExistence type="predicted"/>
<organism evidence="2 3">
    <name type="scientific">Rhodoferax aquaticus</name>
    <dbReference type="NCBI Taxonomy" id="2527691"/>
    <lineage>
        <taxon>Bacteria</taxon>
        <taxon>Pseudomonadati</taxon>
        <taxon>Pseudomonadota</taxon>
        <taxon>Betaproteobacteria</taxon>
        <taxon>Burkholderiales</taxon>
        <taxon>Comamonadaceae</taxon>
        <taxon>Rhodoferax</taxon>
    </lineage>
</organism>
<sequence length="179" mass="20178">MSISPFFRALRPAYQAEIDDLTFDSEGRDVLKQRLAQRRKELGFLIQMIELSPEMVSVVFHQAFRFHNAAAMEDLISHESEELPDWDSFSNLVTLAPWAKELAALVLQQPKGAWLLSVAAGLEYMYGKADGDHTASDDNDDESSDNDGEDFDGDDEREAQARDEAGADWMAEQGFDRKD</sequence>
<keyword evidence="3" id="KW-1185">Reference proteome</keyword>
<dbReference type="EMBL" id="CP036282">
    <property type="protein sequence ID" value="QDL54540.1"/>
    <property type="molecule type" value="Genomic_DNA"/>
</dbReference>
<evidence type="ECO:0000313" key="3">
    <source>
        <dbReference type="Proteomes" id="UP000317365"/>
    </source>
</evidence>
<evidence type="ECO:0000313" key="2">
    <source>
        <dbReference type="EMBL" id="QDL54540.1"/>
    </source>
</evidence>
<dbReference type="Proteomes" id="UP000317365">
    <property type="component" value="Chromosome"/>
</dbReference>